<dbReference type="RefSeq" id="WP_167528038.1">
    <property type="nucleotide sequence ID" value="NZ_AP021874.1"/>
</dbReference>
<name>A0A5K7Z7E8_9BACT</name>
<evidence type="ECO:0000313" key="2">
    <source>
        <dbReference type="EMBL" id="BBO72437.1"/>
    </source>
</evidence>
<dbReference type="AlphaFoldDB" id="A0A5K7Z7E8"/>
<dbReference type="InterPro" id="IPR023577">
    <property type="entry name" value="CYTH_domain"/>
</dbReference>
<feature type="domain" description="CYTH" evidence="1">
    <location>
        <begin position="3"/>
        <end position="168"/>
    </location>
</feature>
<protein>
    <recommendedName>
        <fullName evidence="1">CYTH domain-containing protein</fullName>
    </recommendedName>
</protein>
<dbReference type="PROSITE" id="PS51707">
    <property type="entry name" value="CYTH"/>
    <property type="match status" value="1"/>
</dbReference>
<reference evidence="2 3" key="1">
    <citation type="submission" date="2019-11" db="EMBL/GenBank/DDBJ databases">
        <title>Comparative genomics of hydrocarbon-degrading Desulfosarcina strains.</title>
        <authorList>
            <person name="Watanabe M."/>
            <person name="Kojima H."/>
            <person name="Fukui M."/>
        </authorList>
    </citation>
    <scope>NUCLEOTIDE SEQUENCE [LARGE SCALE GENOMIC DNA]</scope>
    <source>
        <strain evidence="2 3">PL12</strain>
    </source>
</reference>
<proteinExistence type="predicted"/>
<dbReference type="InterPro" id="IPR033469">
    <property type="entry name" value="CYTH-like_dom_sf"/>
</dbReference>
<dbReference type="Gene3D" id="2.40.320.10">
    <property type="entry name" value="Hypothetical Protein Pfu-838710-001"/>
    <property type="match status" value="1"/>
</dbReference>
<keyword evidence="3" id="KW-1185">Reference proteome</keyword>
<evidence type="ECO:0000259" key="1">
    <source>
        <dbReference type="PROSITE" id="PS51707"/>
    </source>
</evidence>
<dbReference type="Pfam" id="PF01928">
    <property type="entry name" value="CYTH"/>
    <property type="match status" value="1"/>
</dbReference>
<gene>
    <name evidence="2" type="ORF">DSCA_63670</name>
</gene>
<dbReference type="SMART" id="SM01118">
    <property type="entry name" value="CYTH"/>
    <property type="match status" value="1"/>
</dbReference>
<dbReference type="Proteomes" id="UP000427906">
    <property type="component" value="Chromosome"/>
</dbReference>
<sequence>MDHIEIELKFHISDFDDLRGRFLDLGALCIRRQTLEINARYDTGDNRLLERHCLLRLRKDVGATLTFKSPPPTAGTRFKRFRELEVGVSDFDTMEAILNALGYRRRQTYEKWRETWQAEGVTLCLDTMPFGRFLEIEGEPDAIMLMVRDLGLQWDRRILYSYLGIFEVLREKEELPFRDVTFDNFKAVSIPFERHCHRFETGGTDGR</sequence>
<dbReference type="KEGG" id="dalk:DSCA_63670"/>
<accession>A0A5K7Z7E8</accession>
<dbReference type="InterPro" id="IPR008173">
    <property type="entry name" value="Adenylyl_cyclase_CyaB"/>
</dbReference>
<dbReference type="PANTHER" id="PTHR21028">
    <property type="entry name" value="SI:CH211-156B7.4"/>
    <property type="match status" value="1"/>
</dbReference>
<dbReference type="SUPFAM" id="SSF55154">
    <property type="entry name" value="CYTH-like phosphatases"/>
    <property type="match status" value="1"/>
</dbReference>
<evidence type="ECO:0000313" key="3">
    <source>
        <dbReference type="Proteomes" id="UP000427906"/>
    </source>
</evidence>
<dbReference type="PANTHER" id="PTHR21028:SF2">
    <property type="entry name" value="CYTH DOMAIN-CONTAINING PROTEIN"/>
    <property type="match status" value="1"/>
</dbReference>
<organism evidence="2 3">
    <name type="scientific">Desulfosarcina alkanivorans</name>
    <dbReference type="NCBI Taxonomy" id="571177"/>
    <lineage>
        <taxon>Bacteria</taxon>
        <taxon>Pseudomonadati</taxon>
        <taxon>Thermodesulfobacteriota</taxon>
        <taxon>Desulfobacteria</taxon>
        <taxon>Desulfobacterales</taxon>
        <taxon>Desulfosarcinaceae</taxon>
        <taxon>Desulfosarcina</taxon>
    </lineage>
</organism>
<dbReference type="EMBL" id="AP021874">
    <property type="protein sequence ID" value="BBO72437.1"/>
    <property type="molecule type" value="Genomic_DNA"/>
</dbReference>
<dbReference type="CDD" id="cd07890">
    <property type="entry name" value="CYTH-like_AC_IV-like"/>
    <property type="match status" value="1"/>
</dbReference>